<accession>A0ABW1ZTD3</accession>
<proteinExistence type="predicted"/>
<evidence type="ECO:0000313" key="1">
    <source>
        <dbReference type="EMBL" id="MFC6663793.1"/>
    </source>
</evidence>
<evidence type="ECO:0000313" key="2">
    <source>
        <dbReference type="Proteomes" id="UP001596317"/>
    </source>
</evidence>
<dbReference type="Proteomes" id="UP001596317">
    <property type="component" value="Unassembled WGS sequence"/>
</dbReference>
<reference evidence="2" key="1">
    <citation type="journal article" date="2019" name="Int. J. Syst. Evol. Microbiol.">
        <title>The Global Catalogue of Microorganisms (GCM) 10K type strain sequencing project: providing services to taxonomists for standard genome sequencing and annotation.</title>
        <authorList>
            <consortium name="The Broad Institute Genomics Platform"/>
            <consortium name="The Broad Institute Genome Sequencing Center for Infectious Disease"/>
            <person name="Wu L."/>
            <person name="Ma J."/>
        </authorList>
    </citation>
    <scope>NUCLEOTIDE SEQUENCE [LARGE SCALE GENOMIC DNA]</scope>
    <source>
        <strain evidence="2">CCUG 63830</strain>
    </source>
</reference>
<dbReference type="EMBL" id="JBHSWB010000004">
    <property type="protein sequence ID" value="MFC6663793.1"/>
    <property type="molecule type" value="Genomic_DNA"/>
</dbReference>
<dbReference type="RefSeq" id="WP_224609959.1">
    <property type="nucleotide sequence ID" value="NZ_JAIQXV010000012.1"/>
</dbReference>
<keyword evidence="2" id="KW-1185">Reference proteome</keyword>
<comment type="caution">
    <text evidence="1">The sequence shown here is derived from an EMBL/GenBank/DDBJ whole genome shotgun (WGS) entry which is preliminary data.</text>
</comment>
<protein>
    <submittedName>
        <fullName evidence="1">Uncharacterized protein</fullName>
    </submittedName>
</protein>
<name>A0ABW1ZTD3_9DEIO</name>
<sequence>MLQHLRKDAQDGLSHLTLHPAARARLAQQLGGLPGSRVIGRTIKDPDCSAALDFRVWELLCALQASEPGWGVVITARGCVLWPFAVAVPDIGHPRV</sequence>
<organism evidence="1 2">
    <name type="scientific">Deinococcus multiflagellatus</name>
    <dbReference type="NCBI Taxonomy" id="1656887"/>
    <lineage>
        <taxon>Bacteria</taxon>
        <taxon>Thermotogati</taxon>
        <taxon>Deinococcota</taxon>
        <taxon>Deinococci</taxon>
        <taxon>Deinococcales</taxon>
        <taxon>Deinococcaceae</taxon>
        <taxon>Deinococcus</taxon>
    </lineage>
</organism>
<gene>
    <name evidence="1" type="ORF">ACFP90_27760</name>
</gene>